<dbReference type="AlphaFoldDB" id="A0A2M7RKR3"/>
<dbReference type="GO" id="GO:0006065">
    <property type="term" value="P:UDP-glucuronate biosynthetic process"/>
    <property type="evidence" value="ECO:0007669"/>
    <property type="project" value="UniProtKB-UniPathway"/>
</dbReference>
<sequence length="430" mass="47033">MKISVVGTGYVGLVTGTCFAELGNDVICSDIDQKKIAVLNNGGVPIYEPGLEELIERNVKEGRLLFTTDVADSVKQGEIVFIAVGTPPGEDGSADLKYVKDVARTIADNIEQYKIIVNKSTVPVGTGDIVSGIIREKYQGEFDVVSNPEFLREGNAIHDCLHPDRVVIGNCGNKRAEKMMKMLYKPLKCPILFTDVKSAEIIKYASNSLLATEISFINNISNLSEKVGADINKIAEGMKLDHRIGKSAFLNAGCGYGGSCFPKDVKALINTIKGYGIDPVILEAVEEVNNFQKLSVISKLKQLVPELNGKKVAVWGLSFKPNTDDMREAVSLEVIPVLIKEGAKVFAFDPVSSEEAKKILTGDVSYCETSYQAIEGAAALLILTEWDEFKQVDKKKVKELLKTPNIVDGRNIFDPKEMKELGFNYLSIGR</sequence>
<dbReference type="Pfam" id="PF03720">
    <property type="entry name" value="UDPG_MGDP_dh_C"/>
    <property type="match status" value="1"/>
</dbReference>
<feature type="binding site" evidence="9">
    <location>
        <position position="320"/>
    </location>
    <ligand>
        <name>substrate</name>
    </ligand>
</feature>
<feature type="binding site" evidence="10">
    <location>
        <position position="35"/>
    </location>
    <ligand>
        <name>NAD(+)</name>
        <dbReference type="ChEBI" id="CHEBI:57540"/>
    </ligand>
</feature>
<feature type="domain" description="UDP-glucose/GDP-mannose dehydrogenase C-terminal" evidence="11">
    <location>
        <begin position="313"/>
        <end position="415"/>
    </location>
</feature>
<dbReference type="SUPFAM" id="SSF48179">
    <property type="entry name" value="6-phosphogluconate dehydrogenase C-terminal domain-like"/>
    <property type="match status" value="1"/>
</dbReference>
<dbReference type="EMBL" id="PFMD01000002">
    <property type="protein sequence ID" value="PIY97340.1"/>
    <property type="molecule type" value="Genomic_DNA"/>
</dbReference>
<evidence type="ECO:0000256" key="5">
    <source>
        <dbReference type="ARBA" id="ARBA00023027"/>
    </source>
</evidence>
<comment type="similarity">
    <text evidence="2 7">Belongs to the UDP-glucose/GDP-mannose dehydrogenase family.</text>
</comment>
<evidence type="ECO:0000256" key="4">
    <source>
        <dbReference type="ARBA" id="ARBA00023002"/>
    </source>
</evidence>
<dbReference type="PANTHER" id="PTHR43750:SF3">
    <property type="entry name" value="UDP-GLUCOSE 6-DEHYDROGENASE TUAD"/>
    <property type="match status" value="1"/>
</dbReference>
<dbReference type="Gene3D" id="3.40.50.720">
    <property type="entry name" value="NAD(P)-binding Rossmann-like Domain"/>
    <property type="match status" value="2"/>
</dbReference>
<evidence type="ECO:0000256" key="3">
    <source>
        <dbReference type="ARBA" id="ARBA00012954"/>
    </source>
</evidence>
<feature type="binding site" evidence="10">
    <location>
        <position position="263"/>
    </location>
    <ligand>
        <name>NAD(+)</name>
        <dbReference type="ChEBI" id="CHEBI:57540"/>
    </ligand>
</feature>
<dbReference type="InterPro" id="IPR017476">
    <property type="entry name" value="UDP-Glc/GDP-Man"/>
</dbReference>
<dbReference type="InterPro" id="IPR036220">
    <property type="entry name" value="UDP-Glc/GDP-Man_DH_C_sf"/>
</dbReference>
<comment type="catalytic activity">
    <reaction evidence="6 7">
        <text>UDP-alpha-D-glucose + 2 NAD(+) + H2O = UDP-alpha-D-glucuronate + 2 NADH + 3 H(+)</text>
        <dbReference type="Rhea" id="RHEA:23596"/>
        <dbReference type="ChEBI" id="CHEBI:15377"/>
        <dbReference type="ChEBI" id="CHEBI:15378"/>
        <dbReference type="ChEBI" id="CHEBI:57540"/>
        <dbReference type="ChEBI" id="CHEBI:57945"/>
        <dbReference type="ChEBI" id="CHEBI:58052"/>
        <dbReference type="ChEBI" id="CHEBI:58885"/>
        <dbReference type="EC" id="1.1.1.22"/>
    </reaction>
</comment>
<proteinExistence type="inferred from homology"/>
<feature type="binding site" evidence="9">
    <location>
        <position position="203"/>
    </location>
    <ligand>
        <name>substrate</name>
    </ligand>
</feature>
<dbReference type="InterPro" id="IPR028357">
    <property type="entry name" value="UDPglc_DH_bac"/>
</dbReference>
<evidence type="ECO:0000313" key="12">
    <source>
        <dbReference type="EMBL" id="PIY97340.1"/>
    </source>
</evidence>
<dbReference type="Pfam" id="PF03721">
    <property type="entry name" value="UDPG_MGDP_dh_N"/>
    <property type="match status" value="1"/>
</dbReference>
<dbReference type="GO" id="GO:0003979">
    <property type="term" value="F:UDP-glucose 6-dehydrogenase activity"/>
    <property type="evidence" value="ECO:0007669"/>
    <property type="project" value="UniProtKB-EC"/>
</dbReference>
<feature type="binding site" evidence="10">
    <location>
        <position position="327"/>
    </location>
    <ligand>
        <name>NAD(+)</name>
        <dbReference type="ChEBI" id="CHEBI:57540"/>
    </ligand>
</feature>
<feature type="binding site" evidence="10">
    <location>
        <position position="121"/>
    </location>
    <ligand>
        <name>NAD(+)</name>
        <dbReference type="ChEBI" id="CHEBI:57540"/>
    </ligand>
</feature>
<evidence type="ECO:0000313" key="13">
    <source>
        <dbReference type="Proteomes" id="UP000230779"/>
    </source>
</evidence>
<comment type="caution">
    <text evidence="12">The sequence shown here is derived from an EMBL/GenBank/DDBJ whole genome shotgun (WGS) entry which is preliminary data.</text>
</comment>
<name>A0A2M7RKR3_9BACT</name>
<evidence type="ECO:0000256" key="2">
    <source>
        <dbReference type="ARBA" id="ARBA00006601"/>
    </source>
</evidence>
<dbReference type="SMART" id="SM00984">
    <property type="entry name" value="UDPG_MGDP_dh_C"/>
    <property type="match status" value="1"/>
</dbReference>
<feature type="binding site" evidence="10">
    <location>
        <position position="30"/>
    </location>
    <ligand>
        <name>NAD(+)</name>
        <dbReference type="ChEBI" id="CHEBI:57540"/>
    </ligand>
</feature>
<protein>
    <recommendedName>
        <fullName evidence="3 7">UDP-glucose 6-dehydrogenase</fullName>
        <ecNumber evidence="3 7">1.1.1.22</ecNumber>
    </recommendedName>
</protein>
<dbReference type="PIRSF" id="PIRSF500134">
    <property type="entry name" value="UDPglc_DH_bac"/>
    <property type="match status" value="1"/>
</dbReference>
<evidence type="ECO:0000256" key="6">
    <source>
        <dbReference type="ARBA" id="ARBA00047473"/>
    </source>
</evidence>
<reference evidence="12 13" key="1">
    <citation type="submission" date="2017-09" db="EMBL/GenBank/DDBJ databases">
        <title>Depth-based differentiation of microbial function through sediment-hosted aquifers and enrichment of novel symbionts in the deep terrestrial subsurface.</title>
        <authorList>
            <person name="Probst A.J."/>
            <person name="Ladd B."/>
            <person name="Jarett J.K."/>
            <person name="Geller-Mcgrath D.E."/>
            <person name="Sieber C.M."/>
            <person name="Emerson J.B."/>
            <person name="Anantharaman K."/>
            <person name="Thomas B.C."/>
            <person name="Malmstrom R."/>
            <person name="Stieglmeier M."/>
            <person name="Klingl A."/>
            <person name="Woyke T."/>
            <person name="Ryan C.M."/>
            <person name="Banfield J.F."/>
        </authorList>
    </citation>
    <scope>NUCLEOTIDE SEQUENCE [LARGE SCALE GENOMIC DNA]</scope>
    <source>
        <strain evidence="12">CG_4_10_14_0_8_um_filter_42_10</strain>
    </source>
</reference>
<keyword evidence="5 7" id="KW-0520">NAD</keyword>
<organism evidence="12 13">
    <name type="scientific">Candidatus Kerfeldbacteria bacterium CG_4_10_14_0_8_um_filter_42_10</name>
    <dbReference type="NCBI Taxonomy" id="2014248"/>
    <lineage>
        <taxon>Bacteria</taxon>
        <taxon>Candidatus Kerfeldiibacteriota</taxon>
    </lineage>
</organism>
<feature type="binding site" evidence="9">
    <location>
        <position position="257"/>
    </location>
    <ligand>
        <name>substrate</name>
    </ligand>
</feature>
<evidence type="ECO:0000256" key="8">
    <source>
        <dbReference type="PIRSR" id="PIRSR500134-1"/>
    </source>
</evidence>
<feature type="binding site" evidence="9">
    <location>
        <begin position="249"/>
        <end position="253"/>
    </location>
    <ligand>
        <name>substrate</name>
    </ligand>
</feature>
<feature type="binding site" evidence="10">
    <location>
        <position position="153"/>
    </location>
    <ligand>
        <name>NAD(+)</name>
        <dbReference type="ChEBI" id="CHEBI:57540"/>
    </ligand>
</feature>
<dbReference type="InterPro" id="IPR014027">
    <property type="entry name" value="UDP-Glc/GDP-Man_DH_C"/>
</dbReference>
<evidence type="ECO:0000259" key="11">
    <source>
        <dbReference type="SMART" id="SM00984"/>
    </source>
</evidence>
<evidence type="ECO:0000256" key="1">
    <source>
        <dbReference type="ARBA" id="ARBA00004701"/>
    </source>
</evidence>
<dbReference type="PANTHER" id="PTHR43750">
    <property type="entry name" value="UDP-GLUCOSE 6-DEHYDROGENASE TUAD"/>
    <property type="match status" value="1"/>
</dbReference>
<dbReference type="PIRSF" id="PIRSF000124">
    <property type="entry name" value="UDPglc_GDPman_dh"/>
    <property type="match status" value="1"/>
</dbReference>
<comment type="pathway">
    <text evidence="1">Nucleotide-sugar biosynthesis; UDP-alpha-D-glucuronate biosynthesis; UDP-alpha-D-glucuronate from UDP-alpha-D-glucose: step 1/1.</text>
</comment>
<dbReference type="EC" id="1.1.1.22" evidence="3 7"/>
<dbReference type="GO" id="GO:0051287">
    <property type="term" value="F:NAD binding"/>
    <property type="evidence" value="ECO:0007669"/>
    <property type="project" value="InterPro"/>
</dbReference>
<accession>A0A2M7RKR3</accession>
<dbReference type="SUPFAM" id="SSF52413">
    <property type="entry name" value="UDP-glucose/GDP-mannose dehydrogenase C-terminal domain"/>
    <property type="match status" value="1"/>
</dbReference>
<keyword evidence="4 7" id="KW-0560">Oxidoreductase</keyword>
<dbReference type="InterPro" id="IPR001732">
    <property type="entry name" value="UDP-Glc/GDP-Man_DH_N"/>
</dbReference>
<gene>
    <name evidence="12" type="ORF">COY66_00380</name>
</gene>
<evidence type="ECO:0000256" key="7">
    <source>
        <dbReference type="PIRNR" id="PIRNR000124"/>
    </source>
</evidence>
<dbReference type="NCBIfam" id="TIGR03026">
    <property type="entry name" value="NDP-sugDHase"/>
    <property type="match status" value="1"/>
</dbReference>
<dbReference type="SUPFAM" id="SSF51735">
    <property type="entry name" value="NAD(P)-binding Rossmann-fold domains"/>
    <property type="match status" value="1"/>
</dbReference>
<dbReference type="Pfam" id="PF00984">
    <property type="entry name" value="UDPG_MGDP_dh"/>
    <property type="match status" value="1"/>
</dbReference>
<feature type="active site" description="Nucleophile" evidence="8">
    <location>
        <position position="260"/>
    </location>
</feature>
<dbReference type="UniPathway" id="UPA00038">
    <property type="reaction ID" value="UER00491"/>
</dbReference>
<feature type="binding site" evidence="10">
    <location>
        <position position="86"/>
    </location>
    <ligand>
        <name>NAD(+)</name>
        <dbReference type="ChEBI" id="CHEBI:57540"/>
    </ligand>
</feature>
<dbReference type="Gene3D" id="1.20.5.100">
    <property type="entry name" value="Cytochrome c1, transmembrane anchor, C-terminal"/>
    <property type="match status" value="1"/>
</dbReference>
<dbReference type="GO" id="GO:0000271">
    <property type="term" value="P:polysaccharide biosynthetic process"/>
    <property type="evidence" value="ECO:0007669"/>
    <property type="project" value="InterPro"/>
</dbReference>
<evidence type="ECO:0000256" key="9">
    <source>
        <dbReference type="PIRSR" id="PIRSR500134-2"/>
    </source>
</evidence>
<dbReference type="InterPro" id="IPR008927">
    <property type="entry name" value="6-PGluconate_DH-like_C_sf"/>
</dbReference>
<dbReference type="InterPro" id="IPR036291">
    <property type="entry name" value="NAD(P)-bd_dom_sf"/>
</dbReference>
<evidence type="ECO:0000256" key="10">
    <source>
        <dbReference type="PIRSR" id="PIRSR500134-3"/>
    </source>
</evidence>
<dbReference type="InterPro" id="IPR014026">
    <property type="entry name" value="UDP-Glc/GDP-Man_DH_dimer"/>
</dbReference>
<dbReference type="Proteomes" id="UP000230779">
    <property type="component" value="Unassembled WGS sequence"/>
</dbReference>
<feature type="binding site" evidence="9">
    <location>
        <begin position="150"/>
        <end position="153"/>
    </location>
    <ligand>
        <name>substrate</name>
    </ligand>
</feature>